<keyword evidence="2" id="KW-0282">Flagellum</keyword>
<dbReference type="Gene3D" id="1.20.1330.10">
    <property type="entry name" value="f41 fragment of flagellin, N-terminal domain"/>
    <property type="match status" value="1"/>
</dbReference>
<comment type="caution">
    <text evidence="2">The sequence shown here is derived from an EMBL/GenBank/DDBJ whole genome shotgun (WGS) entry which is preliminary data.</text>
</comment>
<dbReference type="PANTHER" id="PTHR42792">
    <property type="entry name" value="FLAGELLIN"/>
    <property type="match status" value="1"/>
</dbReference>
<dbReference type="InterPro" id="IPR001029">
    <property type="entry name" value="Flagellin_N"/>
</dbReference>
<sequence length="327" mass="35776">MRITENMMTSTYNRNLQRNISDLASSNLKLSSKRQYNHVSEDPATASKAFAIRDQIARSEEHISVVKNARGELDTADSNIVTLNSILETVYEKATKAGGASSQDSMDAIAEELGGLKEEILQTMNAKYGDKFLFSGSSNSEAPFTVDGDGNLLFNGKPVDAYDKNDPDTYFDENKPVYLDIGFGTYASGTNTAKTGIKISTSGVDVLGYGKDENGLPNNLYSLIGKVEEQLRGGDKEGAMDTLSQLKKKQSNISIATSELGTREKLLDRTEDRLETGLINLQKSQTDLESVKIETEAINNKSCETAWMITLQLGSSIIPPSIFDFMK</sequence>
<dbReference type="RefSeq" id="WP_002566264.1">
    <property type="nucleotide sequence ID" value="NZ_CABKUK010000005.1"/>
</dbReference>
<gene>
    <name evidence="3" type="ORF">DW839_13695</name>
    <name evidence="2" type="ORF">DWW02_00830</name>
</gene>
<keyword evidence="2" id="KW-0966">Cell projection</keyword>
<dbReference type="EMBL" id="QRZM01000001">
    <property type="protein sequence ID" value="RGV78316.1"/>
    <property type="molecule type" value="Genomic_DNA"/>
</dbReference>
<dbReference type="AlphaFoldDB" id="A0A412ZDM7"/>
<evidence type="ECO:0000313" key="2">
    <source>
        <dbReference type="EMBL" id="RGV78316.1"/>
    </source>
</evidence>
<feature type="domain" description="Flagellin N-terminal" evidence="1">
    <location>
        <begin position="3"/>
        <end position="137"/>
    </location>
</feature>
<evidence type="ECO:0000313" key="4">
    <source>
        <dbReference type="Proteomes" id="UP000283975"/>
    </source>
</evidence>
<dbReference type="Proteomes" id="UP000283975">
    <property type="component" value="Unassembled WGS sequence"/>
</dbReference>
<dbReference type="EMBL" id="QSHZ01000013">
    <property type="protein sequence ID" value="RHC55563.1"/>
    <property type="molecule type" value="Genomic_DNA"/>
</dbReference>
<keyword evidence="2" id="KW-0969">Cilium</keyword>
<protein>
    <submittedName>
        <fullName evidence="2">FgL, flagellar protein</fullName>
    </submittedName>
</protein>
<evidence type="ECO:0000313" key="3">
    <source>
        <dbReference type="EMBL" id="RHC55563.1"/>
    </source>
</evidence>
<dbReference type="Proteomes" id="UP000284543">
    <property type="component" value="Unassembled WGS sequence"/>
</dbReference>
<dbReference type="SUPFAM" id="SSF64518">
    <property type="entry name" value="Phase 1 flagellin"/>
    <property type="match status" value="1"/>
</dbReference>
<organism evidence="2 5">
    <name type="scientific">Enterocloster bolteae</name>
    <dbReference type="NCBI Taxonomy" id="208479"/>
    <lineage>
        <taxon>Bacteria</taxon>
        <taxon>Bacillati</taxon>
        <taxon>Bacillota</taxon>
        <taxon>Clostridia</taxon>
        <taxon>Lachnospirales</taxon>
        <taxon>Lachnospiraceae</taxon>
        <taxon>Enterocloster</taxon>
    </lineage>
</organism>
<dbReference type="InterPro" id="IPR001492">
    <property type="entry name" value="Flagellin"/>
</dbReference>
<evidence type="ECO:0000259" key="1">
    <source>
        <dbReference type="Pfam" id="PF00669"/>
    </source>
</evidence>
<dbReference type="KEGG" id="cbol:CGC65_02135"/>
<dbReference type="Pfam" id="PF00669">
    <property type="entry name" value="Flagellin_N"/>
    <property type="match status" value="1"/>
</dbReference>
<accession>A0A412ZDM7</accession>
<proteinExistence type="predicted"/>
<reference evidence="4 5" key="1">
    <citation type="submission" date="2018-08" db="EMBL/GenBank/DDBJ databases">
        <title>A genome reference for cultivated species of the human gut microbiota.</title>
        <authorList>
            <person name="Zou Y."/>
            <person name="Xue W."/>
            <person name="Luo G."/>
        </authorList>
    </citation>
    <scope>NUCLEOTIDE SEQUENCE [LARGE SCALE GENOMIC DNA]</scope>
    <source>
        <strain evidence="2 5">AF14-18</strain>
        <strain evidence="3 4">AM35-14</strain>
    </source>
</reference>
<dbReference type="PANTHER" id="PTHR42792:SF1">
    <property type="entry name" value="FLAGELLAR HOOK-ASSOCIATED PROTEIN 3"/>
    <property type="match status" value="1"/>
</dbReference>
<evidence type="ECO:0000313" key="5">
    <source>
        <dbReference type="Proteomes" id="UP000284543"/>
    </source>
</evidence>
<dbReference type="GO" id="GO:0005198">
    <property type="term" value="F:structural molecule activity"/>
    <property type="evidence" value="ECO:0007669"/>
    <property type="project" value="InterPro"/>
</dbReference>
<name>A0A412ZDM7_9FIRM</name>
<dbReference type="GO" id="GO:0009288">
    <property type="term" value="C:bacterial-type flagellum"/>
    <property type="evidence" value="ECO:0007669"/>
    <property type="project" value="InterPro"/>
</dbReference>